<evidence type="ECO:0008006" key="3">
    <source>
        <dbReference type="Google" id="ProtNLM"/>
    </source>
</evidence>
<gene>
    <name evidence="1" type="ORF">CEXT_769371</name>
</gene>
<accession>A0AAV4XF75</accession>
<dbReference type="AlphaFoldDB" id="A0AAV4XF75"/>
<proteinExistence type="predicted"/>
<reference evidence="1 2" key="1">
    <citation type="submission" date="2021-06" db="EMBL/GenBank/DDBJ databases">
        <title>Caerostris extrusa draft genome.</title>
        <authorList>
            <person name="Kono N."/>
            <person name="Arakawa K."/>
        </authorList>
    </citation>
    <scope>NUCLEOTIDE SEQUENCE [LARGE SCALE GENOMIC DNA]</scope>
</reference>
<keyword evidence="2" id="KW-1185">Reference proteome</keyword>
<protein>
    <recommendedName>
        <fullName evidence="3">Bursicon</fullName>
    </recommendedName>
</protein>
<evidence type="ECO:0000313" key="1">
    <source>
        <dbReference type="EMBL" id="GIY92684.1"/>
    </source>
</evidence>
<organism evidence="1 2">
    <name type="scientific">Caerostris extrusa</name>
    <name type="common">Bark spider</name>
    <name type="synonym">Caerostris bankana</name>
    <dbReference type="NCBI Taxonomy" id="172846"/>
    <lineage>
        <taxon>Eukaryota</taxon>
        <taxon>Metazoa</taxon>
        <taxon>Ecdysozoa</taxon>
        <taxon>Arthropoda</taxon>
        <taxon>Chelicerata</taxon>
        <taxon>Arachnida</taxon>
        <taxon>Araneae</taxon>
        <taxon>Araneomorphae</taxon>
        <taxon>Entelegynae</taxon>
        <taxon>Araneoidea</taxon>
        <taxon>Araneidae</taxon>
        <taxon>Caerostris</taxon>
    </lineage>
</organism>
<evidence type="ECO:0000313" key="2">
    <source>
        <dbReference type="Proteomes" id="UP001054945"/>
    </source>
</evidence>
<dbReference type="Proteomes" id="UP001054945">
    <property type="component" value="Unassembled WGS sequence"/>
</dbReference>
<sequence length="81" mass="9274">MLYQSSPITRRCRRCNVIQGSPITRSVEDAILSSSPITRRCRRCKCYASSPITRSVEDAMLSKVHLLRVHVKDEMLCNVHL</sequence>
<dbReference type="EMBL" id="BPLR01000182">
    <property type="protein sequence ID" value="GIY92684.1"/>
    <property type="molecule type" value="Genomic_DNA"/>
</dbReference>
<name>A0AAV4XF75_CAEEX</name>
<comment type="caution">
    <text evidence="1">The sequence shown here is derived from an EMBL/GenBank/DDBJ whole genome shotgun (WGS) entry which is preliminary data.</text>
</comment>